<name>A0A2P8C5D4_9BACT</name>
<feature type="transmembrane region" description="Helical" evidence="1">
    <location>
        <begin position="53"/>
        <end position="73"/>
    </location>
</feature>
<dbReference type="Proteomes" id="UP000396862">
    <property type="component" value="Unassembled WGS sequence"/>
</dbReference>
<dbReference type="AlphaFoldDB" id="A0A2P8C5D4"/>
<evidence type="ECO:0000313" key="4">
    <source>
        <dbReference type="Proteomes" id="UP000240621"/>
    </source>
</evidence>
<dbReference type="OrthoDB" id="9803907at2"/>
<keyword evidence="1" id="KW-1133">Transmembrane helix</keyword>
<evidence type="ECO:0000313" key="2">
    <source>
        <dbReference type="EMBL" id="GET22760.1"/>
    </source>
</evidence>
<sequence length="237" mass="27674">MEINKLISLKPHRNYKATIYSIAVLALYIYVYALMVKHTFKNNSIPTFEDFDLFEILVITLWFLIIISIFWSYRIAKQTGREPATWIVIGFFTGPIGLLILSLKDYQIKNTELLDSIKMTRQEYLKELRCNRNKDSDFSKGIEQKYHQLLTERAAEIITKEKVETLKELVENGVIDPDTDLKEKERIIKFVELNKIKDSEIEKWNPEWIDDSSICPACGAKLDKESNNCLNCGLRIK</sequence>
<dbReference type="RefSeq" id="WP_106543981.1">
    <property type="nucleotide sequence ID" value="NZ_BLAU01000001.1"/>
</dbReference>
<keyword evidence="1" id="KW-0472">Membrane</keyword>
<dbReference type="Proteomes" id="UP000240621">
    <property type="component" value="Unassembled WGS sequence"/>
</dbReference>
<dbReference type="EMBL" id="PYGC01000022">
    <property type="protein sequence ID" value="PSK80174.1"/>
    <property type="molecule type" value="Genomic_DNA"/>
</dbReference>
<evidence type="ECO:0000256" key="1">
    <source>
        <dbReference type="SAM" id="Phobius"/>
    </source>
</evidence>
<gene>
    <name evidence="3" type="ORF">CLV93_12210</name>
    <name evidence="2" type="ORF">JCM18694_30060</name>
</gene>
<proteinExistence type="predicted"/>
<feature type="transmembrane region" description="Helical" evidence="1">
    <location>
        <begin position="15"/>
        <end position="33"/>
    </location>
</feature>
<protein>
    <submittedName>
        <fullName evidence="3">Uncharacterized protein</fullName>
    </submittedName>
</protein>
<accession>A0A2P8C5D4</accession>
<feature type="transmembrane region" description="Helical" evidence="1">
    <location>
        <begin position="85"/>
        <end position="103"/>
    </location>
</feature>
<evidence type="ECO:0000313" key="3">
    <source>
        <dbReference type="EMBL" id="PSK80174.1"/>
    </source>
</evidence>
<organism evidence="3 4">
    <name type="scientific">Prolixibacter denitrificans</name>
    <dbReference type="NCBI Taxonomy" id="1541063"/>
    <lineage>
        <taxon>Bacteria</taxon>
        <taxon>Pseudomonadati</taxon>
        <taxon>Bacteroidota</taxon>
        <taxon>Bacteroidia</taxon>
        <taxon>Marinilabiliales</taxon>
        <taxon>Prolixibacteraceae</taxon>
        <taxon>Prolixibacter</taxon>
    </lineage>
</organism>
<reference evidence="3 4" key="1">
    <citation type="submission" date="2018-03" db="EMBL/GenBank/DDBJ databases">
        <title>Genomic Encyclopedia of Archaeal and Bacterial Type Strains, Phase II (KMG-II): from individual species to whole genera.</title>
        <authorList>
            <person name="Goeker M."/>
        </authorList>
    </citation>
    <scope>NUCLEOTIDE SEQUENCE [LARGE SCALE GENOMIC DNA]</scope>
    <source>
        <strain evidence="3 4">DSM 27267</strain>
    </source>
</reference>
<reference evidence="2 5" key="2">
    <citation type="submission" date="2019-10" db="EMBL/GenBank/DDBJ databases">
        <title>Prolixibacter strains distinguished by the presence of nitrate reductase genes were adept at nitrate-dependent anaerobic corrosion of metallic iron and carbon steel.</title>
        <authorList>
            <person name="Iino T."/>
            <person name="Shono N."/>
            <person name="Ito K."/>
            <person name="Nakamura R."/>
            <person name="Sueoka K."/>
            <person name="Harayama S."/>
            <person name="Ohkuma M."/>
        </authorList>
    </citation>
    <scope>NUCLEOTIDE SEQUENCE [LARGE SCALE GENOMIC DNA]</scope>
    <source>
        <strain evidence="2 5">MIC1-1</strain>
    </source>
</reference>
<dbReference type="EMBL" id="BLAU01000001">
    <property type="protein sequence ID" value="GET22760.1"/>
    <property type="molecule type" value="Genomic_DNA"/>
</dbReference>
<evidence type="ECO:0000313" key="5">
    <source>
        <dbReference type="Proteomes" id="UP000396862"/>
    </source>
</evidence>
<keyword evidence="1" id="KW-0812">Transmembrane</keyword>
<comment type="caution">
    <text evidence="3">The sequence shown here is derived from an EMBL/GenBank/DDBJ whole genome shotgun (WGS) entry which is preliminary data.</text>
</comment>
<keyword evidence="5" id="KW-1185">Reference proteome</keyword>